<dbReference type="InterPro" id="IPR001789">
    <property type="entry name" value="Sig_transdc_resp-reg_receiver"/>
</dbReference>
<dbReference type="Proteomes" id="UP001157114">
    <property type="component" value="Unassembled WGS sequence"/>
</dbReference>
<dbReference type="SMART" id="SM00448">
    <property type="entry name" value="REC"/>
    <property type="match status" value="1"/>
</dbReference>
<dbReference type="PANTHER" id="PTHR42713:SF3">
    <property type="entry name" value="TRANSCRIPTIONAL REGULATORY PROTEIN HPTR"/>
    <property type="match status" value="1"/>
</dbReference>
<evidence type="ECO:0000259" key="10">
    <source>
        <dbReference type="PROSITE" id="PS01124"/>
    </source>
</evidence>
<evidence type="ECO:0000256" key="2">
    <source>
        <dbReference type="ARBA" id="ARBA00022490"/>
    </source>
</evidence>
<gene>
    <name evidence="12" type="ORF">MU1_31920</name>
</gene>
<feature type="domain" description="HTH araC/xylS-type" evidence="10">
    <location>
        <begin position="434"/>
        <end position="533"/>
    </location>
</feature>
<evidence type="ECO:0000313" key="12">
    <source>
        <dbReference type="EMBL" id="GLX68847.1"/>
    </source>
</evidence>
<keyword evidence="5" id="KW-0805">Transcription regulation</keyword>
<dbReference type="InterPro" id="IPR018060">
    <property type="entry name" value="HTH_AraC"/>
</dbReference>
<accession>A0ABQ6GDY1</accession>
<dbReference type="Gene3D" id="1.10.10.60">
    <property type="entry name" value="Homeodomain-like"/>
    <property type="match status" value="2"/>
</dbReference>
<dbReference type="Pfam" id="PF12833">
    <property type="entry name" value="HTH_18"/>
    <property type="match status" value="1"/>
</dbReference>
<feature type="coiled-coil region" evidence="9">
    <location>
        <begin position="109"/>
        <end position="139"/>
    </location>
</feature>
<evidence type="ECO:0000256" key="3">
    <source>
        <dbReference type="ARBA" id="ARBA00022553"/>
    </source>
</evidence>
<dbReference type="PANTHER" id="PTHR42713">
    <property type="entry name" value="HISTIDINE KINASE-RELATED"/>
    <property type="match status" value="1"/>
</dbReference>
<evidence type="ECO:0000256" key="5">
    <source>
        <dbReference type="ARBA" id="ARBA00023015"/>
    </source>
</evidence>
<dbReference type="Pfam" id="PF17853">
    <property type="entry name" value="GGDEF_2"/>
    <property type="match status" value="1"/>
</dbReference>
<comment type="caution">
    <text evidence="12">The sequence shown here is derived from an EMBL/GenBank/DDBJ whole genome shotgun (WGS) entry which is preliminary data.</text>
</comment>
<dbReference type="SMART" id="SM00342">
    <property type="entry name" value="HTH_ARAC"/>
    <property type="match status" value="1"/>
</dbReference>
<dbReference type="RefSeq" id="WP_284239630.1">
    <property type="nucleotide sequence ID" value="NZ_BSSQ01000013.1"/>
</dbReference>
<feature type="modified residue" description="4-aspartylphosphate" evidence="8">
    <location>
        <position position="55"/>
    </location>
</feature>
<organism evidence="12 13">
    <name type="scientific">Paenibacillus glycanilyticus</name>
    <dbReference type="NCBI Taxonomy" id="126569"/>
    <lineage>
        <taxon>Bacteria</taxon>
        <taxon>Bacillati</taxon>
        <taxon>Bacillota</taxon>
        <taxon>Bacilli</taxon>
        <taxon>Bacillales</taxon>
        <taxon>Paenibacillaceae</taxon>
        <taxon>Paenibacillus</taxon>
    </lineage>
</organism>
<proteinExistence type="predicted"/>
<dbReference type="SUPFAM" id="SSF52172">
    <property type="entry name" value="CheY-like"/>
    <property type="match status" value="1"/>
</dbReference>
<dbReference type="PROSITE" id="PS50110">
    <property type="entry name" value="RESPONSE_REGULATORY"/>
    <property type="match status" value="1"/>
</dbReference>
<evidence type="ECO:0000256" key="8">
    <source>
        <dbReference type="PROSITE-ProRule" id="PRU00169"/>
    </source>
</evidence>
<dbReference type="Pfam" id="PF00072">
    <property type="entry name" value="Response_reg"/>
    <property type="match status" value="1"/>
</dbReference>
<keyword evidence="2" id="KW-0963">Cytoplasm</keyword>
<keyword evidence="6 12" id="KW-0238">DNA-binding</keyword>
<feature type="domain" description="Response regulatory" evidence="11">
    <location>
        <begin position="3"/>
        <end position="120"/>
    </location>
</feature>
<evidence type="ECO:0000256" key="9">
    <source>
        <dbReference type="SAM" id="Coils"/>
    </source>
</evidence>
<protein>
    <submittedName>
        <fullName evidence="12">DNA-binding response regulator</fullName>
    </submittedName>
</protein>
<evidence type="ECO:0000256" key="7">
    <source>
        <dbReference type="ARBA" id="ARBA00023163"/>
    </source>
</evidence>
<evidence type="ECO:0000256" key="6">
    <source>
        <dbReference type="ARBA" id="ARBA00023125"/>
    </source>
</evidence>
<keyword evidence="13" id="KW-1185">Reference proteome</keyword>
<dbReference type="InterPro" id="IPR011006">
    <property type="entry name" value="CheY-like_superfamily"/>
</dbReference>
<evidence type="ECO:0000313" key="13">
    <source>
        <dbReference type="Proteomes" id="UP001157114"/>
    </source>
</evidence>
<reference evidence="12 13" key="1">
    <citation type="submission" date="2023-03" db="EMBL/GenBank/DDBJ databases">
        <title>Draft genome sequence of the bacteria which degrade cell wall of Tricholomamatutake.</title>
        <authorList>
            <person name="Konishi Y."/>
            <person name="Fukuta Y."/>
            <person name="Shirasaka N."/>
        </authorList>
    </citation>
    <scope>NUCLEOTIDE SEQUENCE [LARGE SCALE GENOMIC DNA]</scope>
    <source>
        <strain evidence="13">mu1</strain>
    </source>
</reference>
<dbReference type="GO" id="GO:0003677">
    <property type="term" value="F:DNA binding"/>
    <property type="evidence" value="ECO:0007669"/>
    <property type="project" value="UniProtKB-KW"/>
</dbReference>
<dbReference type="InterPro" id="IPR009057">
    <property type="entry name" value="Homeodomain-like_sf"/>
</dbReference>
<keyword evidence="9" id="KW-0175">Coiled coil</keyword>
<keyword evidence="3 8" id="KW-0597">Phosphoprotein</keyword>
<dbReference type="PROSITE" id="PS01124">
    <property type="entry name" value="HTH_ARAC_FAMILY_2"/>
    <property type="match status" value="1"/>
</dbReference>
<evidence type="ECO:0000259" key="11">
    <source>
        <dbReference type="PROSITE" id="PS50110"/>
    </source>
</evidence>
<dbReference type="CDD" id="cd17536">
    <property type="entry name" value="REC_YesN-like"/>
    <property type="match status" value="1"/>
</dbReference>
<dbReference type="InterPro" id="IPR051552">
    <property type="entry name" value="HptR"/>
</dbReference>
<comment type="subcellular location">
    <subcellularLocation>
        <location evidence="1">Cytoplasm</location>
    </subcellularLocation>
</comment>
<dbReference type="EMBL" id="BSSQ01000013">
    <property type="protein sequence ID" value="GLX68847.1"/>
    <property type="molecule type" value="Genomic_DNA"/>
</dbReference>
<dbReference type="SUPFAM" id="SSF46689">
    <property type="entry name" value="Homeodomain-like"/>
    <property type="match status" value="2"/>
</dbReference>
<keyword evidence="7" id="KW-0804">Transcription</keyword>
<keyword evidence="4" id="KW-0902">Two-component regulatory system</keyword>
<evidence type="ECO:0000256" key="4">
    <source>
        <dbReference type="ARBA" id="ARBA00023012"/>
    </source>
</evidence>
<dbReference type="InterPro" id="IPR041522">
    <property type="entry name" value="CdaR_GGDEF"/>
</dbReference>
<dbReference type="Gene3D" id="3.40.50.2300">
    <property type="match status" value="1"/>
</dbReference>
<name>A0ABQ6GDY1_9BACL</name>
<evidence type="ECO:0000256" key="1">
    <source>
        <dbReference type="ARBA" id="ARBA00004496"/>
    </source>
</evidence>
<sequence>MYTIVLVDDEAVVREGIRERIPWEELGFQCVADCENGVQALEEIERLKPHIVLTDINMPFMDGLALSREVMEGYPDTKVVILTGYDDFEYAQQALKLKVKDFILKPVTAAELSAMLRKLRLELDEEKKEREDLARLQSQLHESMPLLKERFLERMSTMALSEKEITSRLRYFQIQLAGPCYVGLAIDADRLEEQAGADTDRELLRFAVYNIAHEIISGEPWDAVIFRSREERVMAILGGDREEPLQEKAQELAERIRQSSVQFLRLTVSVGIGMNVHGYTRIRESCKAAAAALDYRLVLGDNSVISILDMEQRRSAPAGHPAEFDRELIAGIKTGTADEADRAIEALIRHNKAELTSINHCYLRMQRTILAVMQALGDIGCKESEVFGEGVNPMTEIYRFRTMDEIGEWLKTACRRAVHSVAATRHDQCRSQIEEAVAYLESHYEDENLSVKGVCKRVHMSVSYFSAAFKAHTGRTFIEYVTAVRMDKAKELLKFTGLRTYEIAARTGYGDAQYFSVLFKKHTGESPTDYRHRTAAEQA</sequence>